<name>A0AAE9AE42_CAEBR</name>
<accession>A0AAE9AE42</accession>
<feature type="signal peptide" evidence="1">
    <location>
        <begin position="1"/>
        <end position="20"/>
    </location>
</feature>
<feature type="chain" id="PRO_5042071421" evidence="1">
    <location>
        <begin position="21"/>
        <end position="113"/>
    </location>
</feature>
<evidence type="ECO:0000313" key="3">
    <source>
        <dbReference type="Proteomes" id="UP000827892"/>
    </source>
</evidence>
<dbReference type="EMBL" id="CP090894">
    <property type="protein sequence ID" value="ULT97174.1"/>
    <property type="molecule type" value="Genomic_DNA"/>
</dbReference>
<sequence>MMSSLKILLLLIVLIGESIALTMLGLERGSRVGENMEPPYFPEEDDMPPVRNPNVVPTYARAIGKVAGRDLVARRWKENEPLRREILDAEGVPLRRRPLISRVLGRGGGLHIL</sequence>
<reference evidence="2 3" key="1">
    <citation type="submission" date="2022-05" db="EMBL/GenBank/DDBJ databases">
        <title>Chromosome-level reference genomes for two strains of Caenorhabditis briggsae: an improved platform for comparative genomics.</title>
        <authorList>
            <person name="Stevens L."/>
            <person name="Andersen E.C."/>
        </authorList>
    </citation>
    <scope>NUCLEOTIDE SEQUENCE [LARGE SCALE GENOMIC DNA]</scope>
    <source>
        <strain evidence="2">QX1410_ONT</strain>
        <tissue evidence="2">Whole-organism</tissue>
    </source>
</reference>
<gene>
    <name evidence="2" type="ORF">L3Y34_005178</name>
</gene>
<keyword evidence="1" id="KW-0732">Signal</keyword>
<proteinExistence type="predicted"/>
<organism evidence="2 3">
    <name type="scientific">Caenorhabditis briggsae</name>
    <dbReference type="NCBI Taxonomy" id="6238"/>
    <lineage>
        <taxon>Eukaryota</taxon>
        <taxon>Metazoa</taxon>
        <taxon>Ecdysozoa</taxon>
        <taxon>Nematoda</taxon>
        <taxon>Chromadorea</taxon>
        <taxon>Rhabditida</taxon>
        <taxon>Rhabditina</taxon>
        <taxon>Rhabditomorpha</taxon>
        <taxon>Rhabditoidea</taxon>
        <taxon>Rhabditidae</taxon>
        <taxon>Peloderinae</taxon>
        <taxon>Caenorhabditis</taxon>
    </lineage>
</organism>
<evidence type="ECO:0000256" key="1">
    <source>
        <dbReference type="SAM" id="SignalP"/>
    </source>
</evidence>
<dbReference type="Proteomes" id="UP000827892">
    <property type="component" value="Chromosome IV"/>
</dbReference>
<dbReference type="AlphaFoldDB" id="A0AAE9AE42"/>
<protein>
    <submittedName>
        <fullName evidence="2">Uncharacterized protein</fullName>
    </submittedName>
</protein>
<evidence type="ECO:0000313" key="2">
    <source>
        <dbReference type="EMBL" id="ULT97174.1"/>
    </source>
</evidence>